<evidence type="ECO:0000313" key="1">
    <source>
        <dbReference type="EMBL" id="CAA9245628.1"/>
    </source>
</evidence>
<organism evidence="1">
    <name type="scientific">uncultured Acetobacteraceae bacterium</name>
    <dbReference type="NCBI Taxonomy" id="169975"/>
    <lineage>
        <taxon>Bacteria</taxon>
        <taxon>Pseudomonadati</taxon>
        <taxon>Pseudomonadota</taxon>
        <taxon>Alphaproteobacteria</taxon>
        <taxon>Acetobacterales</taxon>
        <taxon>Acetobacteraceae</taxon>
        <taxon>environmental samples</taxon>
    </lineage>
</organism>
<sequence length="116" mass="11942">MSPASQPSLFRSFFLGGFECSPHHRRDGLRLDLIAATRHDLSAEEDYRQLAEHGTHAARDGAPAGARAAGAGAAAAANGIRGAVLPGRGGSLRVRAAGRGRRAPPLPAILLRAASS</sequence>
<accession>A0A6J4IAK1</accession>
<dbReference type="AlphaFoldDB" id="A0A6J4IAK1"/>
<gene>
    <name evidence="1" type="ORF">AVDCRST_MAG04-1837</name>
</gene>
<reference evidence="1" key="1">
    <citation type="submission" date="2020-02" db="EMBL/GenBank/DDBJ databases">
        <authorList>
            <person name="Meier V. D."/>
        </authorList>
    </citation>
    <scope>NUCLEOTIDE SEQUENCE</scope>
    <source>
        <strain evidence="1">AVDCRST_MAG04</strain>
    </source>
</reference>
<name>A0A6J4IAK1_9PROT</name>
<protein>
    <submittedName>
        <fullName evidence="1">Uncharacterized protein</fullName>
    </submittedName>
</protein>
<proteinExistence type="predicted"/>
<dbReference type="EMBL" id="CADCTL010000125">
    <property type="protein sequence ID" value="CAA9245628.1"/>
    <property type="molecule type" value="Genomic_DNA"/>
</dbReference>